<dbReference type="PROSITE" id="PS00723">
    <property type="entry name" value="POLYPRENYL_SYNTHASE_1"/>
    <property type="match status" value="1"/>
</dbReference>
<comment type="cofactor">
    <cofactor evidence="1">
        <name>Mg(2+)</name>
        <dbReference type="ChEBI" id="CHEBI:18420"/>
    </cofactor>
</comment>
<dbReference type="EMBL" id="SOFE01000023">
    <property type="protein sequence ID" value="TFB83095.1"/>
    <property type="molecule type" value="Genomic_DNA"/>
</dbReference>
<comment type="similarity">
    <text evidence="2 6">Belongs to the FPP/GGPP synthase family.</text>
</comment>
<gene>
    <name evidence="7" type="ORF">E3O11_14885</name>
</gene>
<reference evidence="7 8" key="1">
    <citation type="submission" date="2019-03" db="EMBL/GenBank/DDBJ databases">
        <title>Genomics of glacier-inhabiting Cryobacterium strains.</title>
        <authorList>
            <person name="Liu Q."/>
            <person name="Xin Y.-H."/>
        </authorList>
    </citation>
    <scope>NUCLEOTIDE SEQUENCE [LARGE SCALE GENOMIC DNA]</scope>
    <source>
        <strain evidence="7 8">Hh34</strain>
    </source>
</reference>
<keyword evidence="3 6" id="KW-0808">Transferase</keyword>
<evidence type="ECO:0000256" key="5">
    <source>
        <dbReference type="ARBA" id="ARBA00022842"/>
    </source>
</evidence>
<dbReference type="GO" id="GO:0046872">
    <property type="term" value="F:metal ion binding"/>
    <property type="evidence" value="ECO:0007669"/>
    <property type="project" value="UniProtKB-KW"/>
</dbReference>
<evidence type="ECO:0000313" key="7">
    <source>
        <dbReference type="EMBL" id="TFB83095.1"/>
    </source>
</evidence>
<dbReference type="Proteomes" id="UP000297963">
    <property type="component" value="Unassembled WGS sequence"/>
</dbReference>
<evidence type="ECO:0000256" key="2">
    <source>
        <dbReference type="ARBA" id="ARBA00006706"/>
    </source>
</evidence>
<dbReference type="PROSITE" id="PS00444">
    <property type="entry name" value="POLYPRENYL_SYNTHASE_2"/>
    <property type="match status" value="1"/>
</dbReference>
<name>A0A4R8VH37_9MICO</name>
<evidence type="ECO:0000256" key="4">
    <source>
        <dbReference type="ARBA" id="ARBA00022723"/>
    </source>
</evidence>
<evidence type="ECO:0000256" key="1">
    <source>
        <dbReference type="ARBA" id="ARBA00001946"/>
    </source>
</evidence>
<proteinExistence type="inferred from homology"/>
<protein>
    <submittedName>
        <fullName evidence="7">Polyprenyl synthetase family protein</fullName>
    </submittedName>
</protein>
<organism evidence="7 8">
    <name type="scientific">Cryobacterium levicorallinum</name>
    <dbReference type="NCBI Taxonomy" id="995038"/>
    <lineage>
        <taxon>Bacteria</taxon>
        <taxon>Bacillati</taxon>
        <taxon>Actinomycetota</taxon>
        <taxon>Actinomycetes</taxon>
        <taxon>Micrococcales</taxon>
        <taxon>Microbacteriaceae</taxon>
        <taxon>Cryobacterium</taxon>
    </lineage>
</organism>
<comment type="caution">
    <text evidence="7">The sequence shown here is derived from an EMBL/GenBank/DDBJ whole genome shotgun (WGS) entry which is preliminary data.</text>
</comment>
<dbReference type="AlphaFoldDB" id="A0A4R8VH37"/>
<sequence>MNTKFCWLMITRTTEQHPSPTGRRQHCRHKYSTWTVFMLDTVPAGVEIELARFFAAARLRASDYGEHYVALWDSLAQASSGGKRVRPALVLAAYAGFGGRDQGLVAPVAVSFELLHTAFLIHDDVIDRDLTRRGVANIAGRFSDRALAHGAAADQAGVWAAAAAILAGDLALSEAHRALAKLPVDVPTRLRLLDLLDRAVFVSAAGELADVTNSSARHPLTVAEVITTLENKTAVYSFEAPLQAGAVLAGAGADAISVLGRYGRLVGVAFQLTDDLLGVFGDPLKTGKSVTADLREGKQTALIAHAGSTASWSLIAPYLGKVDLNDDEAERAREYLRACGAKEAAEGLAYDHSRLAVEALDPAIIPAELRASLIELAEAAVNRSR</sequence>
<dbReference type="InterPro" id="IPR008949">
    <property type="entry name" value="Isoprenoid_synthase_dom_sf"/>
</dbReference>
<dbReference type="InterPro" id="IPR033749">
    <property type="entry name" value="Polyprenyl_synt_CS"/>
</dbReference>
<keyword evidence="5" id="KW-0460">Magnesium</keyword>
<dbReference type="GO" id="GO:0008299">
    <property type="term" value="P:isoprenoid biosynthetic process"/>
    <property type="evidence" value="ECO:0007669"/>
    <property type="project" value="InterPro"/>
</dbReference>
<dbReference type="Gene3D" id="1.10.600.10">
    <property type="entry name" value="Farnesyl Diphosphate Synthase"/>
    <property type="match status" value="1"/>
</dbReference>
<evidence type="ECO:0000313" key="8">
    <source>
        <dbReference type="Proteomes" id="UP000297963"/>
    </source>
</evidence>
<dbReference type="SUPFAM" id="SSF48576">
    <property type="entry name" value="Terpenoid synthases"/>
    <property type="match status" value="1"/>
</dbReference>
<evidence type="ECO:0000256" key="6">
    <source>
        <dbReference type="RuleBase" id="RU004466"/>
    </source>
</evidence>
<dbReference type="InterPro" id="IPR000092">
    <property type="entry name" value="Polyprenyl_synt"/>
</dbReference>
<dbReference type="GO" id="GO:0004659">
    <property type="term" value="F:prenyltransferase activity"/>
    <property type="evidence" value="ECO:0007669"/>
    <property type="project" value="InterPro"/>
</dbReference>
<evidence type="ECO:0000256" key="3">
    <source>
        <dbReference type="ARBA" id="ARBA00022679"/>
    </source>
</evidence>
<dbReference type="PANTHER" id="PTHR12001">
    <property type="entry name" value="GERANYLGERANYL PYROPHOSPHATE SYNTHASE"/>
    <property type="match status" value="1"/>
</dbReference>
<accession>A0A4R8VH37</accession>
<dbReference type="SFLD" id="SFLDS00005">
    <property type="entry name" value="Isoprenoid_Synthase_Type_I"/>
    <property type="match status" value="1"/>
</dbReference>
<dbReference type="PANTHER" id="PTHR12001:SF85">
    <property type="entry name" value="SHORT CHAIN ISOPRENYL DIPHOSPHATE SYNTHASE"/>
    <property type="match status" value="1"/>
</dbReference>
<dbReference type="Pfam" id="PF00348">
    <property type="entry name" value="polyprenyl_synt"/>
    <property type="match status" value="1"/>
</dbReference>
<keyword evidence="4" id="KW-0479">Metal-binding</keyword>